<feature type="region of interest" description="Disordered" evidence="1">
    <location>
        <begin position="68"/>
        <end position="126"/>
    </location>
</feature>
<reference evidence="2" key="1">
    <citation type="journal article" date="2021" name="Open Biol.">
        <title>Shared evolutionary footprints suggest mitochondrial oxidative damage underlies multiple complex I losses in fungi.</title>
        <authorList>
            <person name="Schikora-Tamarit M.A."/>
            <person name="Marcet-Houben M."/>
            <person name="Nosek J."/>
            <person name="Gabaldon T."/>
        </authorList>
    </citation>
    <scope>NUCLEOTIDE SEQUENCE</scope>
    <source>
        <strain evidence="2">CBS6341</strain>
    </source>
</reference>
<reference evidence="2" key="2">
    <citation type="submission" date="2021-01" db="EMBL/GenBank/DDBJ databases">
        <authorList>
            <person name="Schikora-Tamarit M.A."/>
        </authorList>
    </citation>
    <scope>NUCLEOTIDE SEQUENCE</scope>
    <source>
        <strain evidence="2">CBS6341</strain>
    </source>
</reference>
<gene>
    <name evidence="2" type="ORF">WICMUC_003731</name>
</gene>
<evidence type="ECO:0000256" key="1">
    <source>
        <dbReference type="SAM" id="MobiDB-lite"/>
    </source>
</evidence>
<name>A0A9P8PKZ3_9ASCO</name>
<keyword evidence="3" id="KW-1185">Reference proteome</keyword>
<sequence length="126" mass="12876">MMLYKHEMYQYLKSPLKIADGFGTSTTPSFKSCDAILDILESSVFNFSGSGVEFGVSCAFSVAASVSIPSSSSSTSSSSLLSSCSESANSTSLSSSSGTAVPNNEAKPPPVDFPVSSSSLSSSSLV</sequence>
<accession>A0A9P8PKZ3</accession>
<dbReference type="AlphaFoldDB" id="A0A9P8PKZ3"/>
<feature type="compositionally biased region" description="Low complexity" evidence="1">
    <location>
        <begin position="68"/>
        <end position="101"/>
    </location>
</feature>
<evidence type="ECO:0000313" key="3">
    <source>
        <dbReference type="Proteomes" id="UP000769528"/>
    </source>
</evidence>
<proteinExistence type="predicted"/>
<evidence type="ECO:0000313" key="2">
    <source>
        <dbReference type="EMBL" id="KAH3673272.1"/>
    </source>
</evidence>
<protein>
    <submittedName>
        <fullName evidence="2">Uncharacterized protein</fullName>
    </submittedName>
</protein>
<comment type="caution">
    <text evidence="2">The sequence shown here is derived from an EMBL/GenBank/DDBJ whole genome shotgun (WGS) entry which is preliminary data.</text>
</comment>
<dbReference type="EMBL" id="JAEUBF010001028">
    <property type="protein sequence ID" value="KAH3673272.1"/>
    <property type="molecule type" value="Genomic_DNA"/>
</dbReference>
<organism evidence="2 3">
    <name type="scientific">Wickerhamomyces mucosus</name>
    <dbReference type="NCBI Taxonomy" id="1378264"/>
    <lineage>
        <taxon>Eukaryota</taxon>
        <taxon>Fungi</taxon>
        <taxon>Dikarya</taxon>
        <taxon>Ascomycota</taxon>
        <taxon>Saccharomycotina</taxon>
        <taxon>Saccharomycetes</taxon>
        <taxon>Phaffomycetales</taxon>
        <taxon>Wickerhamomycetaceae</taxon>
        <taxon>Wickerhamomyces</taxon>
    </lineage>
</organism>
<feature type="compositionally biased region" description="Low complexity" evidence="1">
    <location>
        <begin position="116"/>
        <end position="126"/>
    </location>
</feature>
<dbReference type="Proteomes" id="UP000769528">
    <property type="component" value="Unassembled WGS sequence"/>
</dbReference>